<evidence type="ECO:0000256" key="2">
    <source>
        <dbReference type="SAM" id="MobiDB-lite"/>
    </source>
</evidence>
<proteinExistence type="predicted"/>
<dbReference type="Proteomes" id="UP000574390">
    <property type="component" value="Unassembled WGS sequence"/>
</dbReference>
<evidence type="ECO:0000313" key="5">
    <source>
        <dbReference type="Proteomes" id="UP000574390"/>
    </source>
</evidence>
<evidence type="ECO:0000313" key="4">
    <source>
        <dbReference type="EMBL" id="KAF4710239.1"/>
    </source>
</evidence>
<feature type="compositionally biased region" description="Basic and acidic residues" evidence="2">
    <location>
        <begin position="93"/>
        <end position="107"/>
    </location>
</feature>
<dbReference type="InterPro" id="IPR011059">
    <property type="entry name" value="Metal-dep_hydrolase_composite"/>
</dbReference>
<sequence>MVSTADRGDPSPVVGSPYRLDKDPSRKNNSSSPGSQCGTTTRSSTPALESTPQSQVGLQTAIGFAASQLLKAGCFVGDKIDEFLDALIPTETPSDRTRSSSRSPKEAEVEDGEWLLVERPSSNISPQSVAGIRPKRWFGGASRVEHHLELLLSFAMDTPDRDVAEVWLPELCWSARTGRFEGDMGVAVSKGGWIVEVYDSTSAIPRAYHRREFKRVALLPGFVNCHSHAFQRGLRGKGESDYTRGSDGRAANFWSWREEMYRLVGSVAKDESSMKDACLRCFGEMRDAGITSVGEFQYLHHVDAATANDFLLDRAVLEAANEAGIRMRLIQTYYHSSSADGKPLEGSQRHFESGNVDLNIFKEQFERLEAFVADKPLLSLAVAAHSIRGCNVETAKMLLDFAREKKVPFHMHVEEQVKEIEAAKEVYSGRSVSRALLDSGIYGPDVTLVHCTHTSVEDMDELSAKGTNICICPATEGCLADGFPDLSRLRPEGGQVCIGSDCNSHIDTLEELRWLEYAHRLRTQRRGVLITDTLPAKENPEESRLATLLLGVATEGGARSLGLPNVGRIAAGCLADVSLINLDHPALASLGGDIRDVLAPALVFGLSANEAVCASAVGGRWRITPSGLAVSSV</sequence>
<dbReference type="InterPro" id="IPR050287">
    <property type="entry name" value="MTA/SAH_deaminase"/>
</dbReference>
<dbReference type="PANTHER" id="PTHR43794">
    <property type="entry name" value="AMINOHYDROLASE SSNA-RELATED"/>
    <property type="match status" value="1"/>
</dbReference>
<name>A0A7J6QNT0_PEROL</name>
<feature type="region of interest" description="Disordered" evidence="2">
    <location>
        <begin position="1"/>
        <end position="52"/>
    </location>
</feature>
<dbReference type="PANTHER" id="PTHR43794:SF11">
    <property type="entry name" value="AMIDOHYDROLASE-RELATED DOMAIN-CONTAINING PROTEIN"/>
    <property type="match status" value="1"/>
</dbReference>
<evidence type="ECO:0000256" key="1">
    <source>
        <dbReference type="ARBA" id="ARBA00022801"/>
    </source>
</evidence>
<dbReference type="SUPFAM" id="SSF51556">
    <property type="entry name" value="Metallo-dependent hydrolases"/>
    <property type="match status" value="1"/>
</dbReference>
<feature type="compositionally biased region" description="Polar residues" evidence="2">
    <location>
        <begin position="27"/>
        <end position="52"/>
    </location>
</feature>
<reference evidence="4 5" key="1">
    <citation type="submission" date="2020-04" db="EMBL/GenBank/DDBJ databases">
        <title>Perkinsus olseni comparative genomics.</title>
        <authorList>
            <person name="Bogema D.R."/>
        </authorList>
    </citation>
    <scope>NUCLEOTIDE SEQUENCE [LARGE SCALE GENOMIC DNA]</scope>
    <source>
        <strain evidence="4">ATCC PRA-205</strain>
    </source>
</reference>
<organism evidence="4 5">
    <name type="scientific">Perkinsus olseni</name>
    <name type="common">Perkinsus atlanticus</name>
    <dbReference type="NCBI Taxonomy" id="32597"/>
    <lineage>
        <taxon>Eukaryota</taxon>
        <taxon>Sar</taxon>
        <taxon>Alveolata</taxon>
        <taxon>Perkinsozoa</taxon>
        <taxon>Perkinsea</taxon>
        <taxon>Perkinsida</taxon>
        <taxon>Perkinsidae</taxon>
        <taxon>Perkinsus</taxon>
    </lineage>
</organism>
<dbReference type="GO" id="GO:0016810">
    <property type="term" value="F:hydrolase activity, acting on carbon-nitrogen (but not peptide) bonds"/>
    <property type="evidence" value="ECO:0007669"/>
    <property type="project" value="InterPro"/>
</dbReference>
<dbReference type="InterPro" id="IPR006680">
    <property type="entry name" value="Amidohydro-rel"/>
</dbReference>
<dbReference type="SUPFAM" id="SSF51338">
    <property type="entry name" value="Composite domain of metallo-dependent hydrolases"/>
    <property type="match status" value="1"/>
</dbReference>
<feature type="domain" description="Amidohydrolase-related" evidence="3">
    <location>
        <begin position="218"/>
        <end position="599"/>
    </location>
</feature>
<dbReference type="AlphaFoldDB" id="A0A7J6QNT0"/>
<dbReference type="InterPro" id="IPR032466">
    <property type="entry name" value="Metal_Hydrolase"/>
</dbReference>
<comment type="caution">
    <text evidence="4">The sequence shown here is derived from an EMBL/GenBank/DDBJ whole genome shotgun (WGS) entry which is preliminary data.</text>
</comment>
<dbReference type="Pfam" id="PF01979">
    <property type="entry name" value="Amidohydro_1"/>
    <property type="match status" value="1"/>
</dbReference>
<dbReference type="Gene3D" id="2.30.40.10">
    <property type="entry name" value="Urease, subunit C, domain 1"/>
    <property type="match status" value="1"/>
</dbReference>
<gene>
    <name evidence="4" type="ORF">FOZ62_017645</name>
</gene>
<keyword evidence="1" id="KW-0378">Hydrolase</keyword>
<feature type="region of interest" description="Disordered" evidence="2">
    <location>
        <begin position="91"/>
        <end position="114"/>
    </location>
</feature>
<accession>A0A7J6QNT0</accession>
<dbReference type="EMBL" id="JABANM010028103">
    <property type="protein sequence ID" value="KAF4710239.1"/>
    <property type="molecule type" value="Genomic_DNA"/>
</dbReference>
<evidence type="ECO:0000259" key="3">
    <source>
        <dbReference type="Pfam" id="PF01979"/>
    </source>
</evidence>
<dbReference type="Gene3D" id="3.20.20.140">
    <property type="entry name" value="Metal-dependent hydrolases"/>
    <property type="match status" value="1"/>
</dbReference>
<feature type="non-terminal residue" evidence="4">
    <location>
        <position position="1"/>
    </location>
</feature>
<protein>
    <recommendedName>
        <fullName evidence="3">Amidohydrolase-related domain-containing protein</fullName>
    </recommendedName>
</protein>